<dbReference type="SUPFAM" id="SSF63380">
    <property type="entry name" value="Riboflavin synthase domain-like"/>
    <property type="match status" value="1"/>
</dbReference>
<dbReference type="CDD" id="cd06189">
    <property type="entry name" value="flavin_oxioreductase"/>
    <property type="match status" value="1"/>
</dbReference>
<keyword evidence="2" id="KW-0408">Iron</keyword>
<dbReference type="PANTHER" id="PTHR47354">
    <property type="entry name" value="NADH OXIDOREDUCTASE HCR"/>
    <property type="match status" value="1"/>
</dbReference>
<evidence type="ECO:0000313" key="5">
    <source>
        <dbReference type="EMBL" id="AXF85725.1"/>
    </source>
</evidence>
<dbReference type="RefSeq" id="WP_114562890.1">
    <property type="nucleotide sequence ID" value="NZ_CP031124.1"/>
</dbReference>
<keyword evidence="2" id="KW-0001">2Fe-2S</keyword>
<dbReference type="InterPro" id="IPR050415">
    <property type="entry name" value="MRET"/>
</dbReference>
<sequence length="343" mass="38138">MTHTITVLPSNDTFPIETDETILDAALRANVILPYGCKDGACGSCKSKVISGMVKHSEDSTALSDEEIDHNIALLCHTTVESDVTIEARVIGAGAYPVKKLPTRIISMKRATEAGDIMLVELQLPANDSFEYRGGQYIDFILRDGTRRSYSMACAPRLTDKKLELHIRHMPGGVFTDQLFSSMKERDILRLEGPLGTFFFNEVTGAPCVFIASGTGFAPIKAIIEEMQSKYLVRPIHFYWGVRRPHDLYLHELAEEWARTIPNFKYMPVISDALPEDNWQGRTGMVHEAVLADFADLSEHNIYACGAPLMVRAAHEAFTTTRGLPETAFYSDAFLSAADKVKK</sequence>
<reference evidence="6" key="1">
    <citation type="submission" date="2018-07" db="EMBL/GenBank/DDBJ databases">
        <authorList>
            <person name="Kim H."/>
        </authorList>
    </citation>
    <scope>NUCLEOTIDE SEQUENCE [LARGE SCALE GENOMIC DNA]</scope>
    <source>
        <strain evidence="6">F02</strain>
    </source>
</reference>
<feature type="domain" description="FAD-binding FR-type" evidence="4">
    <location>
        <begin position="98"/>
        <end position="201"/>
    </location>
</feature>
<proteinExistence type="predicted"/>
<dbReference type="KEGG" id="hyf:DTO96_101458"/>
<dbReference type="GO" id="GO:0016491">
    <property type="term" value="F:oxidoreductase activity"/>
    <property type="evidence" value="ECO:0007669"/>
    <property type="project" value="UniProtKB-KW"/>
</dbReference>
<dbReference type="InterPro" id="IPR001433">
    <property type="entry name" value="OxRdtase_FAD/NAD-bd"/>
</dbReference>
<accession>A0A345DBI7</accession>
<dbReference type="OrthoDB" id="9806195at2"/>
<dbReference type="PROSITE" id="PS51085">
    <property type="entry name" value="2FE2S_FER_2"/>
    <property type="match status" value="1"/>
</dbReference>
<dbReference type="Gene3D" id="2.40.30.10">
    <property type="entry name" value="Translation factors"/>
    <property type="match status" value="1"/>
</dbReference>
<dbReference type="SUPFAM" id="SSF54292">
    <property type="entry name" value="2Fe-2S ferredoxin-like"/>
    <property type="match status" value="1"/>
</dbReference>
<dbReference type="InterPro" id="IPR039261">
    <property type="entry name" value="FNR_nucleotide-bd"/>
</dbReference>
<name>A0A345DBI7_9BURK</name>
<dbReference type="SUPFAM" id="SSF52343">
    <property type="entry name" value="Ferredoxin reductase-like, C-terminal NADP-linked domain"/>
    <property type="match status" value="1"/>
</dbReference>
<dbReference type="EMBL" id="CP031124">
    <property type="protein sequence ID" value="AXF85725.1"/>
    <property type="molecule type" value="Genomic_DNA"/>
</dbReference>
<evidence type="ECO:0000256" key="1">
    <source>
        <dbReference type="ARBA" id="ARBA00001974"/>
    </source>
</evidence>
<keyword evidence="6" id="KW-1185">Reference proteome</keyword>
<dbReference type="Gene3D" id="3.10.20.30">
    <property type="match status" value="1"/>
</dbReference>
<dbReference type="Gene3D" id="3.40.50.80">
    <property type="entry name" value="Nucleotide-binding domain of ferredoxin-NADP reductase (FNR) module"/>
    <property type="match status" value="1"/>
</dbReference>
<dbReference type="InterPro" id="IPR001041">
    <property type="entry name" value="2Fe-2S_ferredoxin-type"/>
</dbReference>
<dbReference type="AlphaFoldDB" id="A0A345DBI7"/>
<dbReference type="PRINTS" id="PR00410">
    <property type="entry name" value="PHEHYDRXLASE"/>
</dbReference>
<dbReference type="InterPro" id="IPR036010">
    <property type="entry name" value="2Fe-2S_ferredoxin-like_sf"/>
</dbReference>
<protein>
    <submittedName>
        <fullName evidence="5">CDP-6-deoxy-L-threo-D-glycero-4-hexulose-3-dehydrase reductase</fullName>
        <ecNumber evidence="5">1.17.1.-</ecNumber>
    </submittedName>
</protein>
<dbReference type="InterPro" id="IPR012675">
    <property type="entry name" value="Beta-grasp_dom_sf"/>
</dbReference>
<dbReference type="InterPro" id="IPR017938">
    <property type="entry name" value="Riboflavin_synthase-like_b-brl"/>
</dbReference>
<dbReference type="Pfam" id="PF00111">
    <property type="entry name" value="Fer2"/>
    <property type="match status" value="1"/>
</dbReference>
<dbReference type="Proteomes" id="UP000252182">
    <property type="component" value="Chromosome"/>
</dbReference>
<keyword evidence="5" id="KW-0560">Oxidoreductase</keyword>
<dbReference type="GO" id="GO:0051537">
    <property type="term" value="F:2 iron, 2 sulfur cluster binding"/>
    <property type="evidence" value="ECO:0007669"/>
    <property type="project" value="UniProtKB-KW"/>
</dbReference>
<keyword evidence="2" id="KW-0411">Iron-sulfur</keyword>
<dbReference type="InterPro" id="IPR017927">
    <property type="entry name" value="FAD-bd_FR_type"/>
</dbReference>
<dbReference type="PANTHER" id="PTHR47354:SF5">
    <property type="entry name" value="PROTEIN RFBI"/>
    <property type="match status" value="1"/>
</dbReference>
<dbReference type="InterPro" id="IPR006058">
    <property type="entry name" value="2Fe2S_fd_BS"/>
</dbReference>
<evidence type="ECO:0000259" key="3">
    <source>
        <dbReference type="PROSITE" id="PS51085"/>
    </source>
</evidence>
<evidence type="ECO:0000256" key="2">
    <source>
        <dbReference type="ARBA" id="ARBA00022714"/>
    </source>
</evidence>
<dbReference type="Pfam" id="PF00175">
    <property type="entry name" value="NAD_binding_1"/>
    <property type="match status" value="1"/>
</dbReference>
<comment type="cofactor">
    <cofactor evidence="1">
        <name>FAD</name>
        <dbReference type="ChEBI" id="CHEBI:57692"/>
    </cofactor>
</comment>
<evidence type="ECO:0000259" key="4">
    <source>
        <dbReference type="PROSITE" id="PS51384"/>
    </source>
</evidence>
<dbReference type="InterPro" id="IPR008333">
    <property type="entry name" value="Cbr1-like_FAD-bd_dom"/>
</dbReference>
<dbReference type="PROSITE" id="PS51384">
    <property type="entry name" value="FAD_FR"/>
    <property type="match status" value="1"/>
</dbReference>
<dbReference type="EC" id="1.17.1.-" evidence="5"/>
<dbReference type="CDD" id="cd00207">
    <property type="entry name" value="fer2"/>
    <property type="match status" value="1"/>
</dbReference>
<keyword evidence="2" id="KW-0479">Metal-binding</keyword>
<evidence type="ECO:0000313" key="6">
    <source>
        <dbReference type="Proteomes" id="UP000252182"/>
    </source>
</evidence>
<dbReference type="PROSITE" id="PS00197">
    <property type="entry name" value="2FE2S_FER_1"/>
    <property type="match status" value="1"/>
</dbReference>
<gene>
    <name evidence="5" type="primary">ascD</name>
    <name evidence="5" type="ORF">DTO96_101458</name>
</gene>
<dbReference type="Pfam" id="PF00970">
    <property type="entry name" value="FAD_binding_6"/>
    <property type="match status" value="1"/>
</dbReference>
<organism evidence="5 6">
    <name type="scientific">Ephemeroptericola cinctiostellae</name>
    <dbReference type="NCBI Taxonomy" id="2268024"/>
    <lineage>
        <taxon>Bacteria</taxon>
        <taxon>Pseudomonadati</taxon>
        <taxon>Pseudomonadota</taxon>
        <taxon>Betaproteobacteria</taxon>
        <taxon>Burkholderiales</taxon>
        <taxon>Burkholderiaceae</taxon>
        <taxon>Ephemeroptericola</taxon>
    </lineage>
</organism>
<feature type="domain" description="2Fe-2S ferredoxin-type" evidence="3">
    <location>
        <begin position="3"/>
        <end position="92"/>
    </location>
</feature>